<feature type="transmembrane region" description="Helical" evidence="1">
    <location>
        <begin position="209"/>
        <end position="229"/>
    </location>
</feature>
<accession>A0A540V3R8</accession>
<feature type="transmembrane region" description="Helical" evidence="1">
    <location>
        <begin position="18"/>
        <end position="41"/>
    </location>
</feature>
<evidence type="ECO:0000313" key="3">
    <source>
        <dbReference type="Proteomes" id="UP000315753"/>
    </source>
</evidence>
<keyword evidence="1" id="KW-1133">Transmembrane helix</keyword>
<feature type="transmembrane region" description="Helical" evidence="1">
    <location>
        <begin position="163"/>
        <end position="189"/>
    </location>
</feature>
<dbReference type="RefSeq" id="WP_141601686.1">
    <property type="nucleotide sequence ID" value="NZ_JARMSB010000019.1"/>
</dbReference>
<evidence type="ECO:0000313" key="2">
    <source>
        <dbReference type="EMBL" id="TQE91371.1"/>
    </source>
</evidence>
<organism evidence="2 3">
    <name type="scientific">Ureibacillus terrenus</name>
    <dbReference type="NCBI Taxonomy" id="118246"/>
    <lineage>
        <taxon>Bacteria</taxon>
        <taxon>Bacillati</taxon>
        <taxon>Bacillota</taxon>
        <taxon>Bacilli</taxon>
        <taxon>Bacillales</taxon>
        <taxon>Caryophanaceae</taxon>
        <taxon>Ureibacillus</taxon>
    </lineage>
</organism>
<gene>
    <name evidence="2" type="ORF">FKZ59_05165</name>
</gene>
<dbReference type="AlphaFoldDB" id="A0A540V3R8"/>
<dbReference type="GO" id="GO:0140359">
    <property type="term" value="F:ABC-type transporter activity"/>
    <property type="evidence" value="ECO:0007669"/>
    <property type="project" value="InterPro"/>
</dbReference>
<feature type="transmembrane region" description="Helical" evidence="1">
    <location>
        <begin position="53"/>
        <end position="75"/>
    </location>
</feature>
<protein>
    <submittedName>
        <fullName evidence="2">ABC transporter permease subunit</fullName>
    </submittedName>
</protein>
<keyword evidence="1" id="KW-0472">Membrane</keyword>
<dbReference type="Pfam" id="PF12679">
    <property type="entry name" value="ABC2_membrane_2"/>
    <property type="match status" value="1"/>
</dbReference>
<proteinExistence type="predicted"/>
<sequence length="270" mass="29832">MLGKLIVLEWKQMLRSRWLQLVAVLFIFVFVSIVMIQQLALPDIEGFTRQTASFLNLLLFLLPLFTLTIGGMSVAGDVESGWFSLLKTYPMKIFQYVSGKFVALVGSFIFIVLLALGVVFLLGGLFGGVKVPYEFLVIALCLIFIFSAIAILLGTLAKNRLHALAISLVVWALLLLLLSYLVMAIGTVVPGHVLQKLTIAILHINPVDWLRFGYFLISGQTAVLGPTYYDLIGFYGSVAGKAVFIVVTILWIVVPLFLATIKLKKFGVEK</sequence>
<name>A0A540V3R8_9BACL</name>
<dbReference type="OrthoDB" id="2456752at2"/>
<reference evidence="2 3" key="1">
    <citation type="submission" date="2019-06" db="EMBL/GenBank/DDBJ databases">
        <title>Genome sequence of Ureibacillus terrenus.</title>
        <authorList>
            <person name="Maclea K.S."/>
            <person name="Simoes M."/>
        </authorList>
    </citation>
    <scope>NUCLEOTIDE SEQUENCE [LARGE SCALE GENOMIC DNA]</scope>
    <source>
        <strain evidence="2 3">ATCC BAA-384</strain>
    </source>
</reference>
<feature type="transmembrane region" description="Helical" evidence="1">
    <location>
        <begin position="135"/>
        <end position="157"/>
    </location>
</feature>
<comment type="caution">
    <text evidence="2">The sequence shown here is derived from an EMBL/GenBank/DDBJ whole genome shotgun (WGS) entry which is preliminary data.</text>
</comment>
<dbReference type="GO" id="GO:0005886">
    <property type="term" value="C:plasma membrane"/>
    <property type="evidence" value="ECO:0007669"/>
    <property type="project" value="UniProtKB-SubCell"/>
</dbReference>
<evidence type="ECO:0000256" key="1">
    <source>
        <dbReference type="SAM" id="Phobius"/>
    </source>
</evidence>
<keyword evidence="1" id="KW-0812">Transmembrane</keyword>
<dbReference type="EMBL" id="VIGD01000005">
    <property type="protein sequence ID" value="TQE91371.1"/>
    <property type="molecule type" value="Genomic_DNA"/>
</dbReference>
<keyword evidence="3" id="KW-1185">Reference proteome</keyword>
<feature type="transmembrane region" description="Helical" evidence="1">
    <location>
        <begin position="101"/>
        <end position="123"/>
    </location>
</feature>
<dbReference type="PANTHER" id="PTHR43471">
    <property type="entry name" value="ABC TRANSPORTER PERMEASE"/>
    <property type="match status" value="1"/>
</dbReference>
<dbReference type="Proteomes" id="UP000315753">
    <property type="component" value="Unassembled WGS sequence"/>
</dbReference>
<feature type="transmembrane region" description="Helical" evidence="1">
    <location>
        <begin position="241"/>
        <end position="261"/>
    </location>
</feature>